<evidence type="ECO:0000313" key="1">
    <source>
        <dbReference type="EMBL" id="KAJ8047853.1"/>
    </source>
</evidence>
<reference evidence="1" key="1">
    <citation type="submission" date="2021-10" db="EMBL/GenBank/DDBJ databases">
        <title>Tropical sea cucumber genome reveals ecological adaptation and Cuvierian tubules defense mechanism.</title>
        <authorList>
            <person name="Chen T."/>
        </authorList>
    </citation>
    <scope>NUCLEOTIDE SEQUENCE</scope>
    <source>
        <strain evidence="1">Nanhai2018</strain>
        <tissue evidence="1">Muscle</tissue>
    </source>
</reference>
<evidence type="ECO:0000313" key="2">
    <source>
        <dbReference type="Proteomes" id="UP001152320"/>
    </source>
</evidence>
<sequence length="328" mass="37226">MVYKLYWLLYTWRFHLTNEKFLDSNFVPNDWQVANVTPVSKRGIGACLAIIGRIVKDMLSIKVEPEDMPTREERRIIQEEFTKCSENKEEEMIENVEVGEALGCSDHYCITWSLVIVRGTERKSRSTGINDGTLQATVQMEDDDDLRENSENGIAVVIKMKDSDHADEGSILDEHAPIIRKVVKPDKNEPWFGPDIVQSKKLRRKFERQWQKSGLTVHREMFKEQCKQKKGTGPKKKDAAEARAKCIEKGVHVINSTVTTLSDFPETVHSEIDSNRNVARISALQTVEASTTENVVDSVTGKLSHWALDHLLRDPDPIFGTINCVSGT</sequence>
<protein>
    <submittedName>
        <fullName evidence="1">Uncharacterized protein</fullName>
    </submittedName>
</protein>
<accession>A0A9Q1CMA9</accession>
<organism evidence="1 2">
    <name type="scientific">Holothuria leucospilota</name>
    <name type="common">Black long sea cucumber</name>
    <name type="synonym">Mertensiothuria leucospilota</name>
    <dbReference type="NCBI Taxonomy" id="206669"/>
    <lineage>
        <taxon>Eukaryota</taxon>
        <taxon>Metazoa</taxon>
        <taxon>Echinodermata</taxon>
        <taxon>Eleutherozoa</taxon>
        <taxon>Echinozoa</taxon>
        <taxon>Holothuroidea</taxon>
        <taxon>Aspidochirotacea</taxon>
        <taxon>Aspidochirotida</taxon>
        <taxon>Holothuriidae</taxon>
        <taxon>Holothuria</taxon>
    </lineage>
</organism>
<gene>
    <name evidence="1" type="ORF">HOLleu_06967</name>
</gene>
<comment type="caution">
    <text evidence="1">The sequence shown here is derived from an EMBL/GenBank/DDBJ whole genome shotgun (WGS) entry which is preliminary data.</text>
</comment>
<proteinExistence type="predicted"/>
<name>A0A9Q1CMA9_HOLLE</name>
<keyword evidence="2" id="KW-1185">Reference proteome</keyword>
<dbReference type="AlphaFoldDB" id="A0A9Q1CMA9"/>
<dbReference type="Proteomes" id="UP001152320">
    <property type="component" value="Chromosome 2"/>
</dbReference>
<dbReference type="EMBL" id="JAIZAY010000002">
    <property type="protein sequence ID" value="KAJ8047853.1"/>
    <property type="molecule type" value="Genomic_DNA"/>
</dbReference>